<protein>
    <recommendedName>
        <fullName evidence="5">DUF1700 domain-containing protein</fullName>
    </recommendedName>
</protein>
<feature type="transmembrane region" description="Helical" evidence="2">
    <location>
        <begin position="261"/>
        <end position="279"/>
    </location>
</feature>
<evidence type="ECO:0000313" key="3">
    <source>
        <dbReference type="EMBL" id="GIJ18080.1"/>
    </source>
</evidence>
<gene>
    <name evidence="3" type="ORF">Vgi01_47640</name>
</gene>
<evidence type="ECO:0008006" key="5">
    <source>
        <dbReference type="Google" id="ProtNLM"/>
    </source>
</evidence>
<evidence type="ECO:0000256" key="2">
    <source>
        <dbReference type="SAM" id="Phobius"/>
    </source>
</evidence>
<organism evidence="3 4">
    <name type="scientific">Micromonospora gifhornensis</name>
    <dbReference type="NCBI Taxonomy" id="84594"/>
    <lineage>
        <taxon>Bacteria</taxon>
        <taxon>Bacillati</taxon>
        <taxon>Actinomycetota</taxon>
        <taxon>Actinomycetes</taxon>
        <taxon>Micromonosporales</taxon>
        <taxon>Micromonosporaceae</taxon>
        <taxon>Micromonospora</taxon>
    </lineage>
</organism>
<feature type="transmembrane region" description="Helical" evidence="2">
    <location>
        <begin position="236"/>
        <end position="254"/>
    </location>
</feature>
<dbReference type="Pfam" id="PF22564">
    <property type="entry name" value="HAAS"/>
    <property type="match status" value="1"/>
</dbReference>
<evidence type="ECO:0000256" key="1">
    <source>
        <dbReference type="SAM" id="MobiDB-lite"/>
    </source>
</evidence>
<keyword evidence="4" id="KW-1185">Reference proteome</keyword>
<feature type="region of interest" description="Disordered" evidence="1">
    <location>
        <begin position="309"/>
        <end position="330"/>
    </location>
</feature>
<feature type="transmembrane region" description="Helical" evidence="2">
    <location>
        <begin position="210"/>
        <end position="230"/>
    </location>
</feature>
<feature type="transmembrane region" description="Helical" evidence="2">
    <location>
        <begin position="90"/>
        <end position="110"/>
    </location>
</feature>
<dbReference type="Proteomes" id="UP000647860">
    <property type="component" value="Unassembled WGS sequence"/>
</dbReference>
<dbReference type="RefSeq" id="WP_199180240.1">
    <property type="nucleotide sequence ID" value="NZ_BAAAGZ010000028.1"/>
</dbReference>
<reference evidence="3 4" key="1">
    <citation type="submission" date="2021-01" db="EMBL/GenBank/DDBJ databases">
        <title>Whole genome shotgun sequence of Verrucosispora gifhornensis NBRC 16317.</title>
        <authorList>
            <person name="Komaki H."/>
            <person name="Tamura T."/>
        </authorList>
    </citation>
    <scope>NUCLEOTIDE SEQUENCE [LARGE SCALE GENOMIC DNA]</scope>
    <source>
        <strain evidence="3 4">NBRC 16317</strain>
    </source>
</reference>
<keyword evidence="2" id="KW-1133">Transmembrane helix</keyword>
<name>A0ABQ4IJR7_9ACTN</name>
<keyword evidence="2" id="KW-0472">Membrane</keyword>
<evidence type="ECO:0000313" key="4">
    <source>
        <dbReference type="Proteomes" id="UP000647860"/>
    </source>
</evidence>
<proteinExistence type="predicted"/>
<dbReference type="EMBL" id="BOPA01000036">
    <property type="protein sequence ID" value="GIJ18080.1"/>
    <property type="molecule type" value="Genomic_DNA"/>
</dbReference>
<sequence length="330" mass="34126">MSNGALPEAAESYLRALGAELADAPPDTVREIIEDVRAHIVDALDSGRSIDQALAGLGSPQDVARQARDELTLADGTTDRAARAGRTLRSIAVALGVLTAVCVSFLLPSAALPSDLTQAGPDGQSIMQRFGPGFALLTLLPALIAAAPMVLPARLRGGAGLAGAGMLTALACAGGEIGLYYVPLVLMLWAATVVPWAMRRNPGRVAVRSWRLAATAVVLLPGLLLAFSAATGSVGVEWVGVLLWIVGPLVIGALCAYGLRAGYALTALAGALVMVFAMVDRGLLFAAFWLFGGLYLMIGASGFVTARARRRHREPRPPAGRGRLTSTSPG</sequence>
<feature type="transmembrane region" description="Helical" evidence="2">
    <location>
        <begin position="130"/>
        <end position="151"/>
    </location>
</feature>
<feature type="transmembrane region" description="Helical" evidence="2">
    <location>
        <begin position="285"/>
        <end position="306"/>
    </location>
</feature>
<comment type="caution">
    <text evidence="3">The sequence shown here is derived from an EMBL/GenBank/DDBJ whole genome shotgun (WGS) entry which is preliminary data.</text>
</comment>
<keyword evidence="2" id="KW-0812">Transmembrane</keyword>
<accession>A0ABQ4IJR7</accession>